<feature type="domain" description="4'-phosphopantetheinyl transferase N-terminal" evidence="8">
    <location>
        <begin position="19"/>
        <end position="99"/>
    </location>
</feature>
<evidence type="ECO:0000259" key="8">
    <source>
        <dbReference type="Pfam" id="PF22624"/>
    </source>
</evidence>
<dbReference type="InterPro" id="IPR008278">
    <property type="entry name" value="4-PPantetheinyl_Trfase_dom"/>
</dbReference>
<evidence type="ECO:0000256" key="3">
    <source>
        <dbReference type="ARBA" id="ARBA00022679"/>
    </source>
</evidence>
<comment type="cofactor">
    <cofactor evidence="1">
        <name>Mg(2+)</name>
        <dbReference type="ChEBI" id="CHEBI:18420"/>
    </cofactor>
</comment>
<keyword evidence="3 9" id="KW-0808">Transferase</keyword>
<dbReference type="SUPFAM" id="SSF56214">
    <property type="entry name" value="4'-phosphopantetheinyl transferase"/>
    <property type="match status" value="2"/>
</dbReference>
<comment type="caution">
    <text evidence="9">The sequence shown here is derived from an EMBL/GenBank/DDBJ whole genome shotgun (WGS) entry which is preliminary data.</text>
</comment>
<dbReference type="Proteomes" id="UP000316882">
    <property type="component" value="Unassembled WGS sequence"/>
</dbReference>
<dbReference type="AlphaFoldDB" id="A0A4Y3PN78"/>
<evidence type="ECO:0000313" key="9">
    <source>
        <dbReference type="EMBL" id="GEB34853.1"/>
    </source>
</evidence>
<dbReference type="STRING" id="54914.AV540_22675"/>
<dbReference type="GO" id="GO:0006633">
    <property type="term" value="P:fatty acid biosynthetic process"/>
    <property type="evidence" value="ECO:0007669"/>
    <property type="project" value="InterPro"/>
</dbReference>
<dbReference type="GO" id="GO:0019878">
    <property type="term" value="P:lysine biosynthetic process via aminoadipic acid"/>
    <property type="evidence" value="ECO:0007669"/>
    <property type="project" value="TreeGrafter"/>
</dbReference>
<feature type="domain" description="4'-phosphopantetheinyl transferase" evidence="7">
    <location>
        <begin position="105"/>
        <end position="205"/>
    </location>
</feature>
<sequence>MMPIYAVSIADFSDDYIPHLLSFVAEDKKQRLGAFFRREDRVRGLLADLLIRKIAAETFAVSAKSISFGTNAYGKPSLQGPLNRLHYNLSHSGDWVVCITGDCTVGIDIEKKHQIDLQIARQFFAPEEYEYIEEEPDSERRQARFFAVWTAKESYIKAIGKGLSLPLNSFSTVSQGTVEGARVFEQARWHFKTYFLDDEYTLTACAPNDSFCETVEIVPMDTLVSYFLSR</sequence>
<comment type="similarity">
    <text evidence="2">Belongs to the P-Pant transferase superfamily. Gsp/Sfp/HetI/AcpT family.</text>
</comment>
<keyword evidence="6" id="KW-0045">Antibiotic biosynthesis</keyword>
<name>A0A4Y3PN78_BREPA</name>
<evidence type="ECO:0000259" key="7">
    <source>
        <dbReference type="Pfam" id="PF01648"/>
    </source>
</evidence>
<dbReference type="InterPro" id="IPR055066">
    <property type="entry name" value="AASDHPPT_N"/>
</dbReference>
<evidence type="ECO:0000256" key="5">
    <source>
        <dbReference type="ARBA" id="ARBA00022842"/>
    </source>
</evidence>
<gene>
    <name evidence="9" type="ORF">BPA01_44330</name>
</gene>
<dbReference type="Pfam" id="PF01648">
    <property type="entry name" value="ACPS"/>
    <property type="match status" value="1"/>
</dbReference>
<evidence type="ECO:0000256" key="2">
    <source>
        <dbReference type="ARBA" id="ARBA00010990"/>
    </source>
</evidence>
<dbReference type="PANTHER" id="PTHR12215:SF10">
    <property type="entry name" value="L-AMINOADIPATE-SEMIALDEHYDE DEHYDROGENASE-PHOSPHOPANTETHEINYL TRANSFERASE"/>
    <property type="match status" value="1"/>
</dbReference>
<dbReference type="Pfam" id="PF22624">
    <property type="entry name" value="AASDHPPT_N"/>
    <property type="match status" value="1"/>
</dbReference>
<dbReference type="InterPro" id="IPR004568">
    <property type="entry name" value="Ppantetheine-prot_Trfase_dom"/>
</dbReference>
<accession>A0A4Y3PN78</accession>
<dbReference type="GO" id="GO:0005829">
    <property type="term" value="C:cytosol"/>
    <property type="evidence" value="ECO:0007669"/>
    <property type="project" value="TreeGrafter"/>
</dbReference>
<proteinExistence type="inferred from homology"/>
<keyword evidence="5" id="KW-0460">Magnesium</keyword>
<dbReference type="GO" id="GO:0000287">
    <property type="term" value="F:magnesium ion binding"/>
    <property type="evidence" value="ECO:0007669"/>
    <property type="project" value="InterPro"/>
</dbReference>
<dbReference type="Gene3D" id="3.90.470.20">
    <property type="entry name" value="4'-phosphopantetheinyl transferase domain"/>
    <property type="match status" value="2"/>
</dbReference>
<keyword evidence="4" id="KW-0479">Metal-binding</keyword>
<evidence type="ECO:0000313" key="10">
    <source>
        <dbReference type="Proteomes" id="UP000316882"/>
    </source>
</evidence>
<dbReference type="PANTHER" id="PTHR12215">
    <property type="entry name" value="PHOSPHOPANTETHEINE TRANSFERASE"/>
    <property type="match status" value="1"/>
</dbReference>
<dbReference type="GO" id="GO:0008897">
    <property type="term" value="F:holo-[acyl-carrier-protein] synthase activity"/>
    <property type="evidence" value="ECO:0007669"/>
    <property type="project" value="InterPro"/>
</dbReference>
<evidence type="ECO:0000256" key="1">
    <source>
        <dbReference type="ARBA" id="ARBA00001946"/>
    </source>
</evidence>
<organism evidence="9 10">
    <name type="scientific">Brevibacillus parabrevis</name>
    <dbReference type="NCBI Taxonomy" id="54914"/>
    <lineage>
        <taxon>Bacteria</taxon>
        <taxon>Bacillati</taxon>
        <taxon>Bacillota</taxon>
        <taxon>Bacilli</taxon>
        <taxon>Bacillales</taxon>
        <taxon>Paenibacillaceae</taxon>
        <taxon>Brevibacillus</taxon>
    </lineage>
</organism>
<keyword evidence="10" id="KW-1185">Reference proteome</keyword>
<dbReference type="InterPro" id="IPR037143">
    <property type="entry name" value="4-PPantetheinyl_Trfase_dom_sf"/>
</dbReference>
<dbReference type="NCBIfam" id="TIGR00556">
    <property type="entry name" value="pantethn_trn"/>
    <property type="match status" value="1"/>
</dbReference>
<dbReference type="GO" id="GO:0017000">
    <property type="term" value="P:antibiotic biosynthetic process"/>
    <property type="evidence" value="ECO:0007669"/>
    <property type="project" value="UniProtKB-KW"/>
</dbReference>
<protein>
    <submittedName>
        <fullName evidence="9">4'-phosphopantetheinyl transferase</fullName>
    </submittedName>
</protein>
<evidence type="ECO:0000256" key="4">
    <source>
        <dbReference type="ARBA" id="ARBA00022723"/>
    </source>
</evidence>
<evidence type="ECO:0000256" key="6">
    <source>
        <dbReference type="ARBA" id="ARBA00023194"/>
    </source>
</evidence>
<dbReference type="RefSeq" id="WP_122966489.1">
    <property type="nucleotide sequence ID" value="NZ_BJMH01000029.1"/>
</dbReference>
<dbReference type="EMBL" id="BJMH01000029">
    <property type="protein sequence ID" value="GEB34853.1"/>
    <property type="molecule type" value="Genomic_DNA"/>
</dbReference>
<reference evidence="9 10" key="1">
    <citation type="submission" date="2019-06" db="EMBL/GenBank/DDBJ databases">
        <title>Whole genome shotgun sequence of Brevibacillus parabrevis NBRC 12334.</title>
        <authorList>
            <person name="Hosoyama A."/>
            <person name="Uohara A."/>
            <person name="Ohji S."/>
            <person name="Ichikawa N."/>
        </authorList>
    </citation>
    <scope>NUCLEOTIDE SEQUENCE [LARGE SCALE GENOMIC DNA]</scope>
    <source>
        <strain evidence="9 10">NBRC 12334</strain>
    </source>
</reference>
<dbReference type="InterPro" id="IPR050559">
    <property type="entry name" value="P-Pant_transferase_sf"/>
</dbReference>